<keyword evidence="4 9" id="KW-0068">Autocatalytic cleavage</keyword>
<comment type="caution">
    <text evidence="10">The sequence shown here is derived from an EMBL/GenBank/DDBJ whole genome shotgun (WGS) entry which is preliminary data.</text>
</comment>
<feature type="active site" description="Schiff-base intermediate with substrate; via pyruvic acid" evidence="9">
    <location>
        <position position="25"/>
    </location>
</feature>
<organism evidence="10 11">
    <name type="scientific">Algoriphagus aquatilis</name>
    <dbReference type="NCBI Taxonomy" id="490186"/>
    <lineage>
        <taxon>Bacteria</taxon>
        <taxon>Pseudomonadati</taxon>
        <taxon>Bacteroidota</taxon>
        <taxon>Cytophagia</taxon>
        <taxon>Cytophagales</taxon>
        <taxon>Cyclobacteriaceae</taxon>
        <taxon>Algoriphagus</taxon>
    </lineage>
</organism>
<comment type="cofactor">
    <cofactor evidence="9">
        <name>pyruvate</name>
        <dbReference type="ChEBI" id="CHEBI:15361"/>
    </cofactor>
    <text evidence="9">Binds 1 pyruvoyl group covalently per subunit.</text>
</comment>
<gene>
    <name evidence="9 10" type="primary">panD</name>
    <name evidence="10" type="ORF">ACFPIK_14480</name>
</gene>
<dbReference type="Pfam" id="PF02261">
    <property type="entry name" value="Asp_decarbox"/>
    <property type="match status" value="1"/>
</dbReference>
<feature type="active site" description="Proton donor" evidence="9">
    <location>
        <position position="58"/>
    </location>
</feature>
<keyword evidence="5 9" id="KW-0865">Zymogen</keyword>
<dbReference type="InterPro" id="IPR003190">
    <property type="entry name" value="Asp_decarbox"/>
</dbReference>
<comment type="function">
    <text evidence="9">Catalyzes the pyruvoyl-dependent decarboxylation of aspartate to produce beta-alanine.</text>
</comment>
<evidence type="ECO:0000313" key="10">
    <source>
        <dbReference type="EMBL" id="MFC5192979.1"/>
    </source>
</evidence>
<dbReference type="Gene3D" id="2.40.40.20">
    <property type="match status" value="1"/>
</dbReference>
<evidence type="ECO:0000256" key="2">
    <source>
        <dbReference type="ARBA" id="ARBA00022655"/>
    </source>
</evidence>
<comment type="subcellular location">
    <subcellularLocation>
        <location evidence="9">Cytoplasm</location>
    </subcellularLocation>
</comment>
<evidence type="ECO:0000256" key="1">
    <source>
        <dbReference type="ARBA" id="ARBA00022490"/>
    </source>
</evidence>
<comment type="subunit">
    <text evidence="9">Heterooctamer of four alpha and four beta subunits.</text>
</comment>
<dbReference type="Proteomes" id="UP001596163">
    <property type="component" value="Unassembled WGS sequence"/>
</dbReference>
<feature type="binding site" evidence="9">
    <location>
        <begin position="73"/>
        <end position="75"/>
    </location>
    <ligand>
        <name>substrate</name>
    </ligand>
</feature>
<dbReference type="NCBIfam" id="TIGR00223">
    <property type="entry name" value="panD"/>
    <property type="match status" value="1"/>
</dbReference>
<feature type="chain" id="PRO_5044911071" description="Aspartate 1-decarboxylase beta chain" evidence="9">
    <location>
        <begin position="1"/>
        <end position="24"/>
    </location>
</feature>
<keyword evidence="2 9" id="KW-0566">Pantothenate biosynthesis</keyword>
<proteinExistence type="inferred from homology"/>
<evidence type="ECO:0000256" key="3">
    <source>
        <dbReference type="ARBA" id="ARBA00022793"/>
    </source>
</evidence>
<dbReference type="EMBL" id="JBHSKS010000012">
    <property type="protein sequence ID" value="MFC5192979.1"/>
    <property type="molecule type" value="Genomic_DNA"/>
</dbReference>
<keyword evidence="6 9" id="KW-0456">Lyase</keyword>
<dbReference type="SUPFAM" id="SSF50692">
    <property type="entry name" value="ADC-like"/>
    <property type="match status" value="1"/>
</dbReference>
<feature type="chain" id="PRO_5044911070" description="Aspartate 1-decarboxylase alpha chain" evidence="9">
    <location>
        <begin position="25"/>
        <end position="115"/>
    </location>
</feature>
<comment type="similarity">
    <text evidence="9">Belongs to the PanD family.</text>
</comment>
<comment type="PTM">
    <text evidence="9">Is synthesized initially as an inactive proenzyme, which is activated by self-cleavage at a specific serine bond to produce a beta-subunit with a hydroxyl group at its C-terminus and an alpha-subunit with a pyruvoyl group at its N-terminus.</text>
</comment>
<feature type="modified residue" description="Pyruvic acid (Ser)" evidence="9">
    <location>
        <position position="25"/>
    </location>
</feature>
<evidence type="ECO:0000256" key="6">
    <source>
        <dbReference type="ARBA" id="ARBA00023239"/>
    </source>
</evidence>
<keyword evidence="8 9" id="KW-0670">Pyruvate</keyword>
<dbReference type="CDD" id="cd06919">
    <property type="entry name" value="Asp_decarbox"/>
    <property type="match status" value="1"/>
</dbReference>
<sequence>MQLQILKSKIHRVKITQAELHYVGSITIDEDLMDAAQLLENEKVQIVNINNGERLETYVIKGARGSGQVCLNGPAARKAAVGDIVIIISYAGMTPEEAKQHKPVLIFPDERNKLI</sequence>
<dbReference type="GO" id="GO:0004068">
    <property type="term" value="F:aspartate 1-decarboxylase activity"/>
    <property type="evidence" value="ECO:0007669"/>
    <property type="project" value="UniProtKB-EC"/>
</dbReference>
<evidence type="ECO:0000256" key="4">
    <source>
        <dbReference type="ARBA" id="ARBA00022813"/>
    </source>
</evidence>
<dbReference type="RefSeq" id="WP_377916508.1">
    <property type="nucleotide sequence ID" value="NZ_JBHSKS010000012.1"/>
</dbReference>
<evidence type="ECO:0000256" key="5">
    <source>
        <dbReference type="ARBA" id="ARBA00023145"/>
    </source>
</evidence>
<dbReference type="InterPro" id="IPR009010">
    <property type="entry name" value="Asp_de-COase-like_dom_sf"/>
</dbReference>
<dbReference type="PANTHER" id="PTHR21012">
    <property type="entry name" value="ASPARTATE 1-DECARBOXYLASE"/>
    <property type="match status" value="1"/>
</dbReference>
<dbReference type="EC" id="4.1.1.11" evidence="9"/>
<keyword evidence="1 9" id="KW-0963">Cytoplasm</keyword>
<accession>A0ABW0BZ78</accession>
<feature type="binding site" evidence="9">
    <location>
        <position position="57"/>
    </location>
    <ligand>
        <name>substrate</name>
    </ligand>
</feature>
<keyword evidence="11" id="KW-1185">Reference proteome</keyword>
<evidence type="ECO:0000256" key="7">
    <source>
        <dbReference type="ARBA" id="ARBA00023270"/>
    </source>
</evidence>
<protein>
    <recommendedName>
        <fullName evidence="9">Aspartate 1-decarboxylase</fullName>
        <ecNumber evidence="9">4.1.1.11</ecNumber>
    </recommendedName>
    <alternativeName>
        <fullName evidence="9">Aspartate alpha-decarboxylase</fullName>
    </alternativeName>
    <component>
        <recommendedName>
            <fullName evidence="9">Aspartate 1-decarboxylase beta chain</fullName>
        </recommendedName>
    </component>
    <component>
        <recommendedName>
            <fullName evidence="9">Aspartate 1-decarboxylase alpha chain</fullName>
        </recommendedName>
    </component>
</protein>
<keyword evidence="3 9" id="KW-0210">Decarboxylase</keyword>
<evidence type="ECO:0000256" key="8">
    <source>
        <dbReference type="ARBA" id="ARBA00023317"/>
    </source>
</evidence>
<evidence type="ECO:0000313" key="11">
    <source>
        <dbReference type="Proteomes" id="UP001596163"/>
    </source>
</evidence>
<dbReference type="PIRSF" id="PIRSF006246">
    <property type="entry name" value="Asp_decarbox"/>
    <property type="match status" value="1"/>
</dbReference>
<dbReference type="PANTHER" id="PTHR21012:SF0">
    <property type="entry name" value="ASPARTATE 1-DECARBOXYLASE"/>
    <property type="match status" value="1"/>
</dbReference>
<comment type="pathway">
    <text evidence="9">Cofactor biosynthesis; (R)-pantothenate biosynthesis; beta-alanine from L-aspartate: step 1/1.</text>
</comment>
<reference evidence="11" key="1">
    <citation type="journal article" date="2019" name="Int. J. Syst. Evol. Microbiol.">
        <title>The Global Catalogue of Microorganisms (GCM) 10K type strain sequencing project: providing services to taxonomists for standard genome sequencing and annotation.</title>
        <authorList>
            <consortium name="The Broad Institute Genomics Platform"/>
            <consortium name="The Broad Institute Genome Sequencing Center for Infectious Disease"/>
            <person name="Wu L."/>
            <person name="Ma J."/>
        </authorList>
    </citation>
    <scope>NUCLEOTIDE SEQUENCE [LARGE SCALE GENOMIC DNA]</scope>
    <source>
        <strain evidence="11">CGMCC 1.7030</strain>
    </source>
</reference>
<evidence type="ECO:0000256" key="9">
    <source>
        <dbReference type="HAMAP-Rule" id="MF_00446"/>
    </source>
</evidence>
<comment type="catalytic activity">
    <reaction evidence="9">
        <text>L-aspartate + H(+) = beta-alanine + CO2</text>
        <dbReference type="Rhea" id="RHEA:19497"/>
        <dbReference type="ChEBI" id="CHEBI:15378"/>
        <dbReference type="ChEBI" id="CHEBI:16526"/>
        <dbReference type="ChEBI" id="CHEBI:29991"/>
        <dbReference type="ChEBI" id="CHEBI:57966"/>
        <dbReference type="EC" id="4.1.1.11"/>
    </reaction>
</comment>
<dbReference type="HAMAP" id="MF_00446">
    <property type="entry name" value="PanD"/>
    <property type="match status" value="1"/>
</dbReference>
<keyword evidence="7 9" id="KW-0704">Schiff base</keyword>
<name>A0ABW0BZ78_9BACT</name>